<gene>
    <name evidence="2" type="ORF">BJ085DRAFT_32841</name>
</gene>
<dbReference type="PANTHER" id="PTHR10695:SF46">
    <property type="entry name" value="BIFUNCTIONAL COENZYME A SYNTHASE-RELATED"/>
    <property type="match status" value="1"/>
</dbReference>
<dbReference type="Proteomes" id="UP000268162">
    <property type="component" value="Unassembled WGS sequence"/>
</dbReference>
<dbReference type="SUPFAM" id="SSF52374">
    <property type="entry name" value="Nucleotidylyl transferase"/>
    <property type="match status" value="1"/>
</dbReference>
<dbReference type="InterPro" id="IPR004821">
    <property type="entry name" value="Cyt_trans-like"/>
</dbReference>
<evidence type="ECO:0000313" key="2">
    <source>
        <dbReference type="EMBL" id="RKP37927.1"/>
    </source>
</evidence>
<keyword evidence="3" id="KW-1185">Reference proteome</keyword>
<feature type="domain" description="Cytidyltransferase-like" evidence="1">
    <location>
        <begin position="143"/>
        <end position="240"/>
    </location>
</feature>
<accession>A0A4P9ZWD0</accession>
<sequence length="306" mass="33765">MGTTTTNPMATAQHSILLLRLPNSVHSDPSLVQQVLTEVILKTARSLLIILDCPGLSRQASPRDTTHPIGWSQLQNLLALLYATATQVAAKQNKFLFETDIILERPTEPQSCVRLANISQICVARNASEPSGQDTGLFSITAMGGTFDHLHSGHKLLLTMAAWITTGTLYCAVSDEPLLKNKKFADYLEPFPKRCRRVRDFLNLINPDLDYRTPPLEDPYGPTITAPEIQALICSEETLPGGHAVNNERAKRNFPPLQLMVITVISHASPKANLSDNRSSETQSAYSLKLSSTAIREYYHKLDCSS</sequence>
<proteinExistence type="predicted"/>
<protein>
    <recommendedName>
        <fullName evidence="1">Cytidyltransferase-like domain-containing protein</fullName>
    </recommendedName>
</protein>
<dbReference type="OrthoDB" id="330671at2759"/>
<evidence type="ECO:0000313" key="3">
    <source>
        <dbReference type="Proteomes" id="UP000268162"/>
    </source>
</evidence>
<dbReference type="GO" id="GO:0004140">
    <property type="term" value="F:dephospho-CoA kinase activity"/>
    <property type="evidence" value="ECO:0007669"/>
    <property type="project" value="TreeGrafter"/>
</dbReference>
<reference evidence="3" key="1">
    <citation type="journal article" date="2018" name="Nat. Microbiol.">
        <title>Leveraging single-cell genomics to expand the fungal tree of life.</title>
        <authorList>
            <person name="Ahrendt S.R."/>
            <person name="Quandt C.A."/>
            <person name="Ciobanu D."/>
            <person name="Clum A."/>
            <person name="Salamov A."/>
            <person name="Andreopoulos B."/>
            <person name="Cheng J.F."/>
            <person name="Woyke T."/>
            <person name="Pelin A."/>
            <person name="Henrissat B."/>
            <person name="Reynolds N.K."/>
            <person name="Benny G.L."/>
            <person name="Smith M.E."/>
            <person name="James T.Y."/>
            <person name="Grigoriev I.V."/>
        </authorList>
    </citation>
    <scope>NUCLEOTIDE SEQUENCE [LARGE SCALE GENOMIC DNA]</scope>
    <source>
        <strain evidence="3">RSA 468</strain>
    </source>
</reference>
<dbReference type="AlphaFoldDB" id="A0A4P9ZWD0"/>
<name>A0A4P9ZWD0_9FUNG</name>
<dbReference type="InterPro" id="IPR014729">
    <property type="entry name" value="Rossmann-like_a/b/a_fold"/>
</dbReference>
<dbReference type="STRING" id="215637.A0A4P9ZWD0"/>
<organism evidence="2 3">
    <name type="scientific">Dimargaris cristalligena</name>
    <dbReference type="NCBI Taxonomy" id="215637"/>
    <lineage>
        <taxon>Eukaryota</taxon>
        <taxon>Fungi</taxon>
        <taxon>Fungi incertae sedis</taxon>
        <taxon>Zoopagomycota</taxon>
        <taxon>Kickxellomycotina</taxon>
        <taxon>Dimargaritomycetes</taxon>
        <taxon>Dimargaritales</taxon>
        <taxon>Dimargaritaceae</taxon>
        <taxon>Dimargaris</taxon>
    </lineage>
</organism>
<dbReference type="PANTHER" id="PTHR10695">
    <property type="entry name" value="DEPHOSPHO-COA KINASE-RELATED"/>
    <property type="match status" value="1"/>
</dbReference>
<dbReference type="EMBL" id="ML002429">
    <property type="protein sequence ID" value="RKP37927.1"/>
    <property type="molecule type" value="Genomic_DNA"/>
</dbReference>
<dbReference type="Pfam" id="PF01467">
    <property type="entry name" value="CTP_transf_like"/>
    <property type="match status" value="1"/>
</dbReference>
<evidence type="ECO:0000259" key="1">
    <source>
        <dbReference type="Pfam" id="PF01467"/>
    </source>
</evidence>
<dbReference type="Gene3D" id="3.40.50.620">
    <property type="entry name" value="HUPs"/>
    <property type="match status" value="1"/>
</dbReference>
<dbReference type="GO" id="GO:0015937">
    <property type="term" value="P:coenzyme A biosynthetic process"/>
    <property type="evidence" value="ECO:0007669"/>
    <property type="project" value="TreeGrafter"/>
</dbReference>